<evidence type="ECO:0000313" key="1">
    <source>
        <dbReference type="EMBL" id="CAA9341878.1"/>
    </source>
</evidence>
<sequence length="52" mass="5282">VPQRAGEPLSFTARHGSAQGRCGEALRSGSLGGAATRSHREAAFSVAPCLCV</sequence>
<gene>
    <name evidence="1" type="ORF">AVDCRST_MAG89-2656</name>
</gene>
<protein>
    <submittedName>
        <fullName evidence="1">Uncharacterized protein</fullName>
    </submittedName>
</protein>
<organism evidence="1">
    <name type="scientific">uncultured Gemmatimonadota bacterium</name>
    <dbReference type="NCBI Taxonomy" id="203437"/>
    <lineage>
        <taxon>Bacteria</taxon>
        <taxon>Pseudomonadati</taxon>
        <taxon>Gemmatimonadota</taxon>
        <taxon>environmental samples</taxon>
    </lineage>
</organism>
<feature type="non-terminal residue" evidence="1">
    <location>
        <position position="1"/>
    </location>
</feature>
<reference evidence="1" key="1">
    <citation type="submission" date="2020-02" db="EMBL/GenBank/DDBJ databases">
        <authorList>
            <person name="Meier V. D."/>
        </authorList>
    </citation>
    <scope>NUCLEOTIDE SEQUENCE</scope>
    <source>
        <strain evidence="1">AVDCRST_MAG89</strain>
    </source>
</reference>
<proteinExistence type="predicted"/>
<accession>A0A6J4LZ11</accession>
<dbReference type="EMBL" id="CADCTV010000556">
    <property type="protein sequence ID" value="CAA9341878.1"/>
    <property type="molecule type" value="Genomic_DNA"/>
</dbReference>
<name>A0A6J4LZ11_9BACT</name>
<dbReference type="AlphaFoldDB" id="A0A6J4LZ11"/>
<feature type="non-terminal residue" evidence="1">
    <location>
        <position position="52"/>
    </location>
</feature>